<accession>A0AAV0HR92</accession>
<organism evidence="2 3">
    <name type="scientific">Linum tenue</name>
    <dbReference type="NCBI Taxonomy" id="586396"/>
    <lineage>
        <taxon>Eukaryota</taxon>
        <taxon>Viridiplantae</taxon>
        <taxon>Streptophyta</taxon>
        <taxon>Embryophyta</taxon>
        <taxon>Tracheophyta</taxon>
        <taxon>Spermatophyta</taxon>
        <taxon>Magnoliopsida</taxon>
        <taxon>eudicotyledons</taxon>
        <taxon>Gunneridae</taxon>
        <taxon>Pentapetalae</taxon>
        <taxon>rosids</taxon>
        <taxon>fabids</taxon>
        <taxon>Malpighiales</taxon>
        <taxon>Linaceae</taxon>
        <taxon>Linum</taxon>
    </lineage>
</organism>
<sequence length="13" mass="1569">MSTWKMEAWKIAS</sequence>
<gene>
    <name evidence="1" type="ORF">LITE_LOCUS5430</name>
    <name evidence="2" type="ORF">LITE_LOCUS5591</name>
</gene>
<proteinExistence type="predicted"/>
<protein>
    <submittedName>
        <fullName evidence="2">Uncharacterized protein</fullName>
    </submittedName>
</protein>
<keyword evidence="3" id="KW-1185">Reference proteome</keyword>
<dbReference type="Proteomes" id="UP001154282">
    <property type="component" value="Unassembled WGS sequence"/>
</dbReference>
<dbReference type="EMBL" id="CAMGYJ010000002">
    <property type="protein sequence ID" value="CAI0387745.1"/>
    <property type="molecule type" value="Genomic_DNA"/>
</dbReference>
<evidence type="ECO:0000313" key="1">
    <source>
        <dbReference type="EMBL" id="CAI0387377.1"/>
    </source>
</evidence>
<reference evidence="2" key="1">
    <citation type="submission" date="2022-08" db="EMBL/GenBank/DDBJ databases">
        <authorList>
            <person name="Gutierrez-Valencia J."/>
        </authorList>
    </citation>
    <scope>NUCLEOTIDE SEQUENCE</scope>
</reference>
<name>A0AAV0HR92_9ROSI</name>
<evidence type="ECO:0000313" key="3">
    <source>
        <dbReference type="Proteomes" id="UP001154282"/>
    </source>
</evidence>
<dbReference type="EMBL" id="CAMGYJ010000002">
    <property type="protein sequence ID" value="CAI0387377.1"/>
    <property type="molecule type" value="Genomic_DNA"/>
</dbReference>
<comment type="caution">
    <text evidence="2">The sequence shown here is derived from an EMBL/GenBank/DDBJ whole genome shotgun (WGS) entry which is preliminary data.</text>
</comment>
<evidence type="ECO:0000313" key="2">
    <source>
        <dbReference type="EMBL" id="CAI0387745.1"/>
    </source>
</evidence>